<dbReference type="Proteomes" id="UP000245910">
    <property type="component" value="Chromosome I"/>
</dbReference>
<dbReference type="AlphaFoldDB" id="A0A2L2T8L8"/>
<accession>A0A2L2T8L8</accession>
<proteinExistence type="predicted"/>
<organism evidence="2 3">
    <name type="scientific">Fusarium venenatum</name>
    <dbReference type="NCBI Taxonomy" id="56646"/>
    <lineage>
        <taxon>Eukaryota</taxon>
        <taxon>Fungi</taxon>
        <taxon>Dikarya</taxon>
        <taxon>Ascomycota</taxon>
        <taxon>Pezizomycotina</taxon>
        <taxon>Sordariomycetes</taxon>
        <taxon>Hypocreomycetidae</taxon>
        <taxon>Hypocreales</taxon>
        <taxon>Nectriaceae</taxon>
        <taxon>Fusarium</taxon>
    </lineage>
</organism>
<evidence type="ECO:0008006" key="4">
    <source>
        <dbReference type="Google" id="ProtNLM"/>
    </source>
</evidence>
<evidence type="ECO:0000256" key="1">
    <source>
        <dbReference type="SAM" id="SignalP"/>
    </source>
</evidence>
<dbReference type="OrthoDB" id="5097552at2759"/>
<reference evidence="3" key="1">
    <citation type="submission" date="2014-10" db="EMBL/GenBank/DDBJ databases">
        <authorList>
            <person name="King R."/>
        </authorList>
    </citation>
    <scope>NUCLEOTIDE SEQUENCE [LARGE SCALE GENOMIC DNA]</scope>
    <source>
        <strain evidence="3">A3/5</strain>
    </source>
</reference>
<dbReference type="EMBL" id="LN649229">
    <property type="protein sequence ID" value="CEI66139.1"/>
    <property type="molecule type" value="Genomic_DNA"/>
</dbReference>
<sequence>MIKTNLVLFAVAGMAVAGPCKPGSSTAQTTGVSASYSSSVPSIVTLTFSTTGASTTDTTNEEETEMIYSTQVGSETTTDTTFFSTETATFESTGNSVTDFFSDTTLATIVTLLGASETTLEVAATTTAATDEPYECVGSIRIQEDHYIGIRGGYQGKLVFSECAQLCEDSSSCYAFAHNSADSCWTAATASDIASESEALGWQSGIKGTCHRAK</sequence>
<keyword evidence="3" id="KW-1185">Reference proteome</keyword>
<protein>
    <recommendedName>
        <fullName evidence="4">Apple domain-containing protein</fullName>
    </recommendedName>
</protein>
<dbReference type="STRING" id="56646.A0A2L2T8L8"/>
<keyword evidence="1" id="KW-0732">Signal</keyword>
<feature type="chain" id="PRO_5014817922" description="Apple domain-containing protein" evidence="1">
    <location>
        <begin position="18"/>
        <end position="214"/>
    </location>
</feature>
<name>A0A2L2T8L8_9HYPO</name>
<evidence type="ECO:0000313" key="2">
    <source>
        <dbReference type="EMBL" id="CEI66139.1"/>
    </source>
</evidence>
<evidence type="ECO:0000313" key="3">
    <source>
        <dbReference type="Proteomes" id="UP000245910"/>
    </source>
</evidence>
<feature type="signal peptide" evidence="1">
    <location>
        <begin position="1"/>
        <end position="17"/>
    </location>
</feature>